<gene>
    <name evidence="3" type="ORF">FB466_1796</name>
</gene>
<accession>A0A543HYX2</accession>
<comment type="caution">
    <text evidence="3">The sequence shown here is derived from an EMBL/GenBank/DDBJ whole genome shotgun (WGS) entry which is preliminary data.</text>
</comment>
<protein>
    <submittedName>
        <fullName evidence="3">META domain-containing protein</fullName>
    </submittedName>
</protein>
<dbReference type="OrthoDB" id="4990393at2"/>
<dbReference type="InterPro" id="IPR005184">
    <property type="entry name" value="DUF306_Meta_HslJ"/>
</dbReference>
<evidence type="ECO:0000313" key="4">
    <source>
        <dbReference type="Proteomes" id="UP000318331"/>
    </source>
</evidence>
<dbReference type="EMBL" id="VFPN01000002">
    <property type="protein sequence ID" value="TQM63531.1"/>
    <property type="molecule type" value="Genomic_DNA"/>
</dbReference>
<dbReference type="PROSITE" id="PS51257">
    <property type="entry name" value="PROKAR_LIPOPROTEIN"/>
    <property type="match status" value="1"/>
</dbReference>
<evidence type="ECO:0000313" key="3">
    <source>
        <dbReference type="EMBL" id="TQM63531.1"/>
    </source>
</evidence>
<feature type="chain" id="PRO_5022203565" evidence="1">
    <location>
        <begin position="23"/>
        <end position="124"/>
    </location>
</feature>
<dbReference type="AlphaFoldDB" id="A0A543HYX2"/>
<feature type="domain" description="DUF306" evidence="2">
    <location>
        <begin position="39"/>
        <end position="117"/>
    </location>
</feature>
<proteinExistence type="predicted"/>
<keyword evidence="4" id="KW-1185">Reference proteome</keyword>
<keyword evidence="1" id="KW-0732">Signal</keyword>
<sequence>MNRTPLIVVLAAATALLLGGCAAPLSSDPGDPVGTWGDAEAQNTPFLVVDAGGTISGSDGCNRLSGTWSQEGDTVTFDQTASTLMACDGVDLWLSAARSATVDGDTLTVSNDTNEKIGTLTRTR</sequence>
<dbReference type="InterPro" id="IPR038670">
    <property type="entry name" value="HslJ-like_sf"/>
</dbReference>
<evidence type="ECO:0000256" key="1">
    <source>
        <dbReference type="SAM" id="SignalP"/>
    </source>
</evidence>
<feature type="signal peptide" evidence="1">
    <location>
        <begin position="1"/>
        <end position="22"/>
    </location>
</feature>
<reference evidence="3 4" key="1">
    <citation type="submission" date="2019-06" db="EMBL/GenBank/DDBJ databases">
        <title>Sequencing the genomes of 1000 actinobacteria strains.</title>
        <authorList>
            <person name="Klenk H.-P."/>
        </authorList>
    </citation>
    <scope>NUCLEOTIDE SEQUENCE [LARGE SCALE GENOMIC DNA]</scope>
    <source>
        <strain evidence="3 4">DSM 18031</strain>
    </source>
</reference>
<name>A0A543HYX2_9MICO</name>
<organism evidence="3 4">
    <name type="scientific">Klugiella xanthotipulae</name>
    <dbReference type="NCBI Taxonomy" id="244735"/>
    <lineage>
        <taxon>Bacteria</taxon>
        <taxon>Bacillati</taxon>
        <taxon>Actinomycetota</taxon>
        <taxon>Actinomycetes</taxon>
        <taxon>Micrococcales</taxon>
        <taxon>Microbacteriaceae</taxon>
        <taxon>Klugiella</taxon>
    </lineage>
</organism>
<dbReference type="Pfam" id="PF03724">
    <property type="entry name" value="META"/>
    <property type="match status" value="1"/>
</dbReference>
<dbReference type="RefSeq" id="WP_141917661.1">
    <property type="nucleotide sequence ID" value="NZ_BAAAYS010000011.1"/>
</dbReference>
<evidence type="ECO:0000259" key="2">
    <source>
        <dbReference type="Pfam" id="PF03724"/>
    </source>
</evidence>
<dbReference type="Proteomes" id="UP000318331">
    <property type="component" value="Unassembled WGS sequence"/>
</dbReference>
<dbReference type="Gene3D" id="2.40.128.270">
    <property type="match status" value="1"/>
</dbReference>